<dbReference type="PROSITE" id="PS51007">
    <property type="entry name" value="CYTC"/>
    <property type="match status" value="1"/>
</dbReference>
<evidence type="ECO:0000256" key="4">
    <source>
        <dbReference type="ARBA" id="ARBA00022982"/>
    </source>
</evidence>
<keyword evidence="11" id="KW-1185">Reference proteome</keyword>
<keyword evidence="2" id="KW-0813">Transport</keyword>
<evidence type="ECO:0000256" key="1">
    <source>
        <dbReference type="ARBA" id="ARBA00022617"/>
    </source>
</evidence>
<organism evidence="10 11">
    <name type="scientific">Anaeroselena agilis</name>
    <dbReference type="NCBI Taxonomy" id="3063788"/>
    <lineage>
        <taxon>Bacteria</taxon>
        <taxon>Bacillati</taxon>
        <taxon>Bacillota</taxon>
        <taxon>Negativicutes</taxon>
        <taxon>Acetonemataceae</taxon>
        <taxon>Anaeroselena</taxon>
    </lineage>
</organism>
<accession>A0ABU3P007</accession>
<dbReference type="InterPro" id="IPR000883">
    <property type="entry name" value="Cyt_C_Oxase_1"/>
</dbReference>
<dbReference type="Pfam" id="PF02433">
    <property type="entry name" value="FixO"/>
    <property type="match status" value="1"/>
</dbReference>
<dbReference type="InterPro" id="IPR036927">
    <property type="entry name" value="Cyt_c_oxase-like_su1_sf"/>
</dbReference>
<evidence type="ECO:0000256" key="7">
    <source>
        <dbReference type="SAM" id="Phobius"/>
    </source>
</evidence>
<feature type="transmembrane region" description="Helical" evidence="7">
    <location>
        <begin position="231"/>
        <end position="248"/>
    </location>
</feature>
<keyword evidence="7" id="KW-1133">Transmembrane helix</keyword>
<feature type="transmembrane region" description="Helical" evidence="7">
    <location>
        <begin position="302"/>
        <end position="325"/>
    </location>
</feature>
<evidence type="ECO:0000313" key="10">
    <source>
        <dbReference type="EMBL" id="MDT8902382.1"/>
    </source>
</evidence>
<feature type="transmembrane region" description="Helical" evidence="7">
    <location>
        <begin position="378"/>
        <end position="402"/>
    </location>
</feature>
<gene>
    <name evidence="10" type="ORF">Q4T40_14120</name>
</gene>
<sequence length="635" mass="71881">MNRAVKLAFLSAACWLLLGILLGLWMAVHFAFPEIIYKAPVDMRPFIEYGKIRQVHVNVLAFAWLSLTFLGGLIYAIPHMTKTALQHEKCAVAAIGFWNIGLLAGNIGLLMGYSRGREYASMFWPADLFLLIAFLLLLYAMTATIRVRTQQRMNVGVWYLYGSLIWMPLIIVLGKGLYLNFITNPFSGYFDNVANWFLGHNILGLWFTTLGIGMSYFMIPRITHQPVYSHYLSVIGLWSLAVFYPAVGAHHTLDGPVPRWLMAEATVFSVLMVIPVTAAIWNLYKMTSPRWDLLWTDNTLRFVLVGLTMYMLVSFQGSFQALMFVSKYLHFSQWVPGHAMLALGGGFTFIAIGTIYYIMPKLFSRHWWSDSLAAWHFWLSTIGITGIFLSLTVAGLVQGANWQNAIAGMHWVDAVVRASHPHMVALVLSGLTFVIAQVLFVINIVASIRHGEQVELMTKEDVLAEEGAAAGKVFAFEHSLPRLAMYMLATFSFAVVTTYAIPAIGAKELKPGPQSVQYTALQARGRAIYIREGCLWCHSQMVRNAEANEITVFRRGDIGNFTSPEVYYYQNPVLFEQHRRGPDLSHAWARWPSEFWQKEHLKDPSRFNPGTWMVPFSYLPESDVHAVVEYLKTLR</sequence>
<dbReference type="PROSITE" id="PS50855">
    <property type="entry name" value="COX1"/>
    <property type="match status" value="1"/>
</dbReference>
<keyword evidence="4" id="KW-0249">Electron transport</keyword>
<evidence type="ECO:0000259" key="9">
    <source>
        <dbReference type="PROSITE" id="PS51007"/>
    </source>
</evidence>
<proteinExistence type="predicted"/>
<keyword evidence="5 6" id="KW-0408">Iron</keyword>
<dbReference type="SUPFAM" id="SSF81442">
    <property type="entry name" value="Cytochrome c oxidase subunit I-like"/>
    <property type="match status" value="1"/>
</dbReference>
<evidence type="ECO:0000313" key="11">
    <source>
        <dbReference type="Proteomes" id="UP001254848"/>
    </source>
</evidence>
<keyword evidence="7" id="KW-0812">Transmembrane</keyword>
<dbReference type="SUPFAM" id="SSF46626">
    <property type="entry name" value="Cytochrome c"/>
    <property type="match status" value="1"/>
</dbReference>
<feature type="transmembrane region" description="Helical" evidence="7">
    <location>
        <begin position="337"/>
        <end position="358"/>
    </location>
</feature>
<feature type="transmembrane region" description="Helical" evidence="7">
    <location>
        <begin position="260"/>
        <end position="281"/>
    </location>
</feature>
<protein>
    <submittedName>
        <fullName evidence="10">Cbb3-type cytochrome c oxidase subunit I</fullName>
    </submittedName>
</protein>
<feature type="transmembrane region" description="Helical" evidence="7">
    <location>
        <begin position="157"/>
        <end position="178"/>
    </location>
</feature>
<keyword evidence="2" id="KW-0679">Respiratory chain</keyword>
<feature type="transmembrane region" description="Helical" evidence="7">
    <location>
        <begin position="198"/>
        <end position="219"/>
    </location>
</feature>
<dbReference type="InterPro" id="IPR003468">
    <property type="entry name" value="Cyt_c_oxidase_monohaem-su/FixO"/>
</dbReference>
<dbReference type="Gene3D" id="1.10.760.10">
    <property type="entry name" value="Cytochrome c-like domain"/>
    <property type="match status" value="1"/>
</dbReference>
<dbReference type="Proteomes" id="UP001254848">
    <property type="component" value="Unassembled WGS sequence"/>
</dbReference>
<feature type="domain" description="Cytochrome c" evidence="9">
    <location>
        <begin position="520"/>
        <end position="635"/>
    </location>
</feature>
<evidence type="ECO:0000259" key="8">
    <source>
        <dbReference type="PROSITE" id="PS50855"/>
    </source>
</evidence>
<evidence type="ECO:0000256" key="5">
    <source>
        <dbReference type="ARBA" id="ARBA00023004"/>
    </source>
</evidence>
<evidence type="ECO:0000256" key="6">
    <source>
        <dbReference type="PROSITE-ProRule" id="PRU00433"/>
    </source>
</evidence>
<dbReference type="RefSeq" id="WP_413780865.1">
    <property type="nucleotide sequence ID" value="NZ_JAUOZS010000001.1"/>
</dbReference>
<evidence type="ECO:0000256" key="2">
    <source>
        <dbReference type="ARBA" id="ARBA00022660"/>
    </source>
</evidence>
<feature type="transmembrane region" description="Helical" evidence="7">
    <location>
        <begin position="57"/>
        <end position="78"/>
    </location>
</feature>
<dbReference type="Gene3D" id="1.20.210.10">
    <property type="entry name" value="Cytochrome c oxidase-like, subunit I domain"/>
    <property type="match status" value="1"/>
</dbReference>
<dbReference type="Pfam" id="PF00115">
    <property type="entry name" value="COX1"/>
    <property type="match status" value="1"/>
</dbReference>
<dbReference type="InterPro" id="IPR036909">
    <property type="entry name" value="Cyt_c-like_dom_sf"/>
</dbReference>
<feature type="transmembrane region" description="Helical" evidence="7">
    <location>
        <begin position="422"/>
        <end position="446"/>
    </location>
</feature>
<dbReference type="InterPro" id="IPR009056">
    <property type="entry name" value="Cyt_c-like_dom"/>
</dbReference>
<keyword evidence="7" id="KW-0472">Membrane</keyword>
<dbReference type="PANTHER" id="PTHR10422">
    <property type="entry name" value="CYTOCHROME C OXIDASE SUBUNIT 1"/>
    <property type="match status" value="1"/>
</dbReference>
<dbReference type="InterPro" id="IPR023616">
    <property type="entry name" value="Cyt_c_oxase-like_su1_dom"/>
</dbReference>
<feature type="transmembrane region" description="Helical" evidence="7">
    <location>
        <begin position="123"/>
        <end position="145"/>
    </location>
</feature>
<feature type="domain" description="Cytochrome oxidase subunit I profile" evidence="8">
    <location>
        <begin position="196"/>
        <end position="484"/>
    </location>
</feature>
<feature type="transmembrane region" description="Helical" evidence="7">
    <location>
        <begin position="90"/>
        <end position="111"/>
    </location>
</feature>
<comment type="caution">
    <text evidence="10">The sequence shown here is derived from an EMBL/GenBank/DDBJ whole genome shotgun (WGS) entry which is preliminary data.</text>
</comment>
<dbReference type="PANTHER" id="PTHR10422:SF29">
    <property type="entry name" value="CYTOCHROME C OXIDASE SUBUNIT 1 HOMOLOG, BACTEROID"/>
    <property type="match status" value="1"/>
</dbReference>
<reference evidence="10 11" key="1">
    <citation type="submission" date="2023-07" db="EMBL/GenBank/DDBJ databases">
        <title>The novel representative of Negativicutes class, Anaeroselena agilis gen. nov. sp. nov.</title>
        <authorList>
            <person name="Prokofeva M.I."/>
            <person name="Elcheninov A.G."/>
            <person name="Klyukina A."/>
            <person name="Kublanov I.V."/>
            <person name="Frolov E.N."/>
            <person name="Podosokorskaya O.A."/>
        </authorList>
    </citation>
    <scope>NUCLEOTIDE SEQUENCE [LARGE SCALE GENOMIC DNA]</scope>
    <source>
        <strain evidence="10 11">4137-cl</strain>
    </source>
</reference>
<name>A0ABU3P007_9FIRM</name>
<keyword evidence="3 6" id="KW-0479">Metal-binding</keyword>
<dbReference type="EMBL" id="JAUOZS010000001">
    <property type="protein sequence ID" value="MDT8902382.1"/>
    <property type="molecule type" value="Genomic_DNA"/>
</dbReference>
<keyword evidence="1 6" id="KW-0349">Heme</keyword>
<feature type="transmembrane region" description="Helical" evidence="7">
    <location>
        <begin position="483"/>
        <end position="501"/>
    </location>
</feature>
<evidence type="ECO:0000256" key="3">
    <source>
        <dbReference type="ARBA" id="ARBA00022723"/>
    </source>
</evidence>